<dbReference type="Proteomes" id="UP000247980">
    <property type="component" value="Unassembled WGS sequence"/>
</dbReference>
<feature type="domain" description="YhcG N-terminal" evidence="2">
    <location>
        <begin position="19"/>
        <end position="155"/>
    </location>
</feature>
<protein>
    <submittedName>
        <fullName evidence="3">DUF1016 domain-containing protein</fullName>
    </submittedName>
</protein>
<name>A0A2V5J494_9MICC</name>
<evidence type="ECO:0000313" key="4">
    <source>
        <dbReference type="Proteomes" id="UP000247980"/>
    </source>
</evidence>
<organism evidence="3 4">
    <name type="scientific">Arthrobacter psychrolactophilus</name>
    <dbReference type="NCBI Taxonomy" id="92442"/>
    <lineage>
        <taxon>Bacteria</taxon>
        <taxon>Bacillati</taxon>
        <taxon>Actinomycetota</taxon>
        <taxon>Actinomycetes</taxon>
        <taxon>Micrococcales</taxon>
        <taxon>Micrococcaceae</taxon>
        <taxon>Arthrobacter</taxon>
    </lineage>
</organism>
<evidence type="ECO:0000313" key="3">
    <source>
        <dbReference type="EMBL" id="PYI37090.1"/>
    </source>
</evidence>
<accession>A0A2V5J494</accession>
<dbReference type="Pfam" id="PF17761">
    <property type="entry name" value="DUF1016_N"/>
    <property type="match status" value="1"/>
</dbReference>
<dbReference type="RefSeq" id="WP_110486772.1">
    <property type="nucleotide sequence ID" value="NZ_QJVC01000029.1"/>
</dbReference>
<dbReference type="PANTHER" id="PTHR30547:SF5">
    <property type="entry name" value="NUCLEASE YHCG-RELATED"/>
    <property type="match status" value="1"/>
</dbReference>
<dbReference type="AlphaFoldDB" id="A0A2V5J494"/>
<dbReference type="InterPro" id="IPR011856">
    <property type="entry name" value="tRNA_endonuc-like_dom_sf"/>
</dbReference>
<sequence>MTTLEPDFPADYVAALTTLKSLVRDAQGRAQRVVNTAMIELYWNIGQTILTRQVAEPWGNKVLDRLARDLRAEFPHMKGFSRTNVYHMRAFAAAWNGPEPIVQTPSGQLSWSHNVVLLNKLDDQALRQWYAARAVGHGWSVAVLEHQILTSLHSRTGSAPNNLEARLPGEGTDLARAVAKDPLIFDFLGLTEEAQEHAMEEAMTLRMAQTLAEFGPGFAFVGRQYHLDVDGDDFYIDLLLYHIPSDRYVVVELKAGKFKPEHLGQLNFYVAAVNDMLRLPRQAPTVGILVCGSKNERTVRYALDGSSQPLTVTSYTYDTLPADEQATLPSPEAITAALEQDHEDATGHQR</sequence>
<dbReference type="InterPro" id="IPR009362">
    <property type="entry name" value="YhcG_C"/>
</dbReference>
<reference evidence="3 4" key="1">
    <citation type="submission" date="2018-05" db="EMBL/GenBank/DDBJ databases">
        <title>Genetic diversity of glacier-inhabiting Cryobacterium bacteria in China and description of Cryobacterium mengkeensis sp. nov. and Arthrobacter glacialis sp. nov.</title>
        <authorList>
            <person name="Liu Q."/>
            <person name="Xin Y.-H."/>
        </authorList>
    </citation>
    <scope>NUCLEOTIDE SEQUENCE [LARGE SCALE GENOMIC DNA]</scope>
    <source>
        <strain evidence="3 4">B7</strain>
    </source>
</reference>
<keyword evidence="4" id="KW-1185">Reference proteome</keyword>
<evidence type="ECO:0000259" key="1">
    <source>
        <dbReference type="Pfam" id="PF06250"/>
    </source>
</evidence>
<dbReference type="InterPro" id="IPR053148">
    <property type="entry name" value="PD-DEXK-like_domain"/>
</dbReference>
<evidence type="ECO:0000259" key="2">
    <source>
        <dbReference type="Pfam" id="PF17761"/>
    </source>
</evidence>
<dbReference type="OrthoDB" id="9801263at2"/>
<proteinExistence type="predicted"/>
<dbReference type="Pfam" id="PF06250">
    <property type="entry name" value="YhcG_C"/>
    <property type="match status" value="1"/>
</dbReference>
<dbReference type="Gene3D" id="3.40.1350.10">
    <property type="match status" value="1"/>
</dbReference>
<dbReference type="EMBL" id="QJVC01000029">
    <property type="protein sequence ID" value="PYI37090.1"/>
    <property type="molecule type" value="Genomic_DNA"/>
</dbReference>
<dbReference type="InterPro" id="IPR041527">
    <property type="entry name" value="YhcG_N"/>
</dbReference>
<comment type="caution">
    <text evidence="3">The sequence shown here is derived from an EMBL/GenBank/DDBJ whole genome shotgun (WGS) entry which is preliminary data.</text>
</comment>
<gene>
    <name evidence="3" type="ORF">CVS30_17135</name>
</gene>
<dbReference type="GO" id="GO:0003676">
    <property type="term" value="F:nucleic acid binding"/>
    <property type="evidence" value="ECO:0007669"/>
    <property type="project" value="InterPro"/>
</dbReference>
<dbReference type="PANTHER" id="PTHR30547">
    <property type="entry name" value="UNCHARACTERIZED PROTEIN YHCG-RELATED"/>
    <property type="match status" value="1"/>
</dbReference>
<feature type="domain" description="YhcG PDDEXK nuclease" evidence="1">
    <location>
        <begin position="178"/>
        <end position="322"/>
    </location>
</feature>